<evidence type="ECO:0000256" key="11">
    <source>
        <dbReference type="SAM" id="Phobius"/>
    </source>
</evidence>
<feature type="binding site" evidence="9">
    <location>
        <position position="47"/>
    </location>
    <ligand>
        <name>ATP</name>
        <dbReference type="ChEBI" id="CHEBI:30616"/>
    </ligand>
</feature>
<dbReference type="PROSITE" id="PS50011">
    <property type="entry name" value="PROTEIN_KINASE_DOM"/>
    <property type="match status" value="1"/>
</dbReference>
<evidence type="ECO:0000256" key="6">
    <source>
        <dbReference type="ARBA" id="ARBA00022840"/>
    </source>
</evidence>
<feature type="region of interest" description="Disordered" evidence="10">
    <location>
        <begin position="604"/>
        <end position="623"/>
    </location>
</feature>
<evidence type="ECO:0000313" key="15">
    <source>
        <dbReference type="Proteomes" id="UP000533269"/>
    </source>
</evidence>
<dbReference type="SUPFAM" id="SSF56112">
    <property type="entry name" value="Protein kinase-like (PK-like)"/>
    <property type="match status" value="1"/>
</dbReference>
<dbReference type="GO" id="GO:0005524">
    <property type="term" value="F:ATP binding"/>
    <property type="evidence" value="ECO:0007669"/>
    <property type="project" value="UniProtKB-UniRule"/>
</dbReference>
<dbReference type="PROSITE" id="PS00107">
    <property type="entry name" value="PROTEIN_KINASE_ATP"/>
    <property type="match status" value="1"/>
</dbReference>
<dbReference type="SMART" id="SM00220">
    <property type="entry name" value="S_TKc"/>
    <property type="match status" value="1"/>
</dbReference>
<sequence>MDATLSDPLVGRRLDGRYRVLGRIGRGGMGVVYRAEDERLERAVALKVLRADLAHDPAARARFVREAKSAARLAHPGVVAVLDQGVDHEGGLETAYLVMELVDGRTLRDVVLDSGALTPGEALSVVGDVLEALAEAHRKGVLHRDVKTANVLVADDGRVKVADFGLARVVSPGGQSTTVGMGDLMGTAEYLAPEQLETGETDTRSDVYGVGVVLHEVLTGTPPFTGESPFAIAYKHVHEPVPPPSTRVPGLPPALDALVLDALAKDPDERPADAGEMLEQLRAVRASLTPEQLGARPPRPAGTAAPGSTTRLGALAAAAPPPRPVHPGRRSRRGLLAGLVLLVLAVAAGVAWYLTAGPGAYTTTPAVAGKSPQEATAVLRAAGLGVQEEQGFSDTVPQGLVVTSDPGDGERVRKDGTVTLVVSQGVQQFPVPDVVGRTREEAQDLLTGTDLAVGAVTEEFSEDVAEGAVVRTDPAAATVVPHDSPVALVVSKGREPIGVPGLVGRTQDAAQEAITDAGLTVGAVTRQVSETVAAGQVISQDPADGTLFRGDPVALVVSSGPPLVQVPAVQGKQVDAVRAQLEGLGFRVQVNNVLGGVFGTVRDSDPPAGQSVPKGSTVTLTVV</sequence>
<dbReference type="FunFam" id="3.30.200.20:FF:000035">
    <property type="entry name" value="Serine/threonine protein kinase Stk1"/>
    <property type="match status" value="1"/>
</dbReference>
<evidence type="ECO:0000256" key="7">
    <source>
        <dbReference type="ARBA" id="ARBA00047899"/>
    </source>
</evidence>
<keyword evidence="5 14" id="KW-0418">Kinase</keyword>
<dbReference type="EC" id="2.7.11.1" evidence="1"/>
<evidence type="ECO:0000256" key="1">
    <source>
        <dbReference type="ARBA" id="ARBA00012513"/>
    </source>
</evidence>
<gene>
    <name evidence="14" type="ORF">FHR75_002353</name>
</gene>
<dbReference type="InterPro" id="IPR008271">
    <property type="entry name" value="Ser/Thr_kinase_AS"/>
</dbReference>
<dbReference type="FunFam" id="1.10.510.10:FF:000021">
    <property type="entry name" value="Serine/threonine protein kinase"/>
    <property type="match status" value="1"/>
</dbReference>
<dbReference type="GO" id="GO:0004674">
    <property type="term" value="F:protein serine/threonine kinase activity"/>
    <property type="evidence" value="ECO:0007669"/>
    <property type="project" value="UniProtKB-KW"/>
</dbReference>
<keyword evidence="11" id="KW-0472">Membrane</keyword>
<dbReference type="AlphaFoldDB" id="A0A7W4TM91"/>
<dbReference type="PANTHER" id="PTHR43289:SF34">
    <property type="entry name" value="SERINE_THREONINE-PROTEIN KINASE YBDM-RELATED"/>
    <property type="match status" value="1"/>
</dbReference>
<reference evidence="14 15" key="2">
    <citation type="submission" date="2020-08" db="EMBL/GenBank/DDBJ databases">
        <authorList>
            <person name="Partida-Martinez L."/>
            <person name="Huntemann M."/>
            <person name="Clum A."/>
            <person name="Wang J."/>
            <person name="Palaniappan K."/>
            <person name="Ritter S."/>
            <person name="Chen I.-M."/>
            <person name="Stamatis D."/>
            <person name="Reddy T."/>
            <person name="O'Malley R."/>
            <person name="Daum C."/>
            <person name="Shapiro N."/>
            <person name="Ivanova N."/>
            <person name="Kyrpides N."/>
            <person name="Woyke T."/>
        </authorList>
    </citation>
    <scope>NUCLEOTIDE SEQUENCE [LARGE SCALE GENOMIC DNA]</scope>
    <source>
        <strain evidence="14 15">AS2.23</strain>
    </source>
</reference>
<evidence type="ECO:0000256" key="9">
    <source>
        <dbReference type="PROSITE-ProRule" id="PRU10141"/>
    </source>
</evidence>
<dbReference type="PANTHER" id="PTHR43289">
    <property type="entry name" value="MITOGEN-ACTIVATED PROTEIN KINASE KINASE KINASE 20-RELATED"/>
    <property type="match status" value="1"/>
</dbReference>
<evidence type="ECO:0000256" key="10">
    <source>
        <dbReference type="SAM" id="MobiDB-lite"/>
    </source>
</evidence>
<dbReference type="InterPro" id="IPR011009">
    <property type="entry name" value="Kinase-like_dom_sf"/>
</dbReference>
<proteinExistence type="predicted"/>
<reference evidence="14 15" key="1">
    <citation type="submission" date="2020-08" db="EMBL/GenBank/DDBJ databases">
        <title>The Agave Microbiome: Exploring the role of microbial communities in plant adaptations to desert environments.</title>
        <authorList>
            <person name="Partida-Martinez L.P."/>
        </authorList>
    </citation>
    <scope>NUCLEOTIDE SEQUENCE [LARGE SCALE GENOMIC DNA]</scope>
    <source>
        <strain evidence="14 15">AS2.23</strain>
    </source>
</reference>
<feature type="domain" description="PASTA" evidence="13">
    <location>
        <begin position="493"/>
        <end position="559"/>
    </location>
</feature>
<dbReference type="CDD" id="cd14014">
    <property type="entry name" value="STKc_PknB_like"/>
    <property type="match status" value="1"/>
</dbReference>
<dbReference type="Proteomes" id="UP000533269">
    <property type="component" value="Unassembled WGS sequence"/>
</dbReference>
<keyword evidence="2" id="KW-0723">Serine/threonine-protein kinase</keyword>
<dbReference type="EMBL" id="JACHVY010000002">
    <property type="protein sequence ID" value="MBB2901538.1"/>
    <property type="molecule type" value="Genomic_DNA"/>
</dbReference>
<feature type="compositionally biased region" description="Polar residues" evidence="10">
    <location>
        <begin position="613"/>
        <end position="623"/>
    </location>
</feature>
<evidence type="ECO:0000256" key="4">
    <source>
        <dbReference type="ARBA" id="ARBA00022741"/>
    </source>
</evidence>
<dbReference type="PROSITE" id="PS51178">
    <property type="entry name" value="PASTA"/>
    <property type="match status" value="4"/>
</dbReference>
<feature type="transmembrane region" description="Helical" evidence="11">
    <location>
        <begin position="335"/>
        <end position="354"/>
    </location>
</feature>
<dbReference type="Gene3D" id="3.30.10.20">
    <property type="match status" value="4"/>
</dbReference>
<dbReference type="SMART" id="SM00740">
    <property type="entry name" value="PASTA"/>
    <property type="match status" value="4"/>
</dbReference>
<feature type="domain" description="Protein kinase" evidence="12">
    <location>
        <begin position="18"/>
        <end position="282"/>
    </location>
</feature>
<name>A0A7W4TM91_KINRA</name>
<dbReference type="Gene3D" id="1.10.510.10">
    <property type="entry name" value="Transferase(Phosphotransferase) domain 1"/>
    <property type="match status" value="1"/>
</dbReference>
<dbReference type="PROSITE" id="PS00108">
    <property type="entry name" value="PROTEIN_KINASE_ST"/>
    <property type="match status" value="1"/>
</dbReference>
<keyword evidence="11" id="KW-0812">Transmembrane</keyword>
<comment type="catalytic activity">
    <reaction evidence="8">
        <text>L-seryl-[protein] + ATP = O-phospho-L-seryl-[protein] + ADP + H(+)</text>
        <dbReference type="Rhea" id="RHEA:17989"/>
        <dbReference type="Rhea" id="RHEA-COMP:9863"/>
        <dbReference type="Rhea" id="RHEA-COMP:11604"/>
        <dbReference type="ChEBI" id="CHEBI:15378"/>
        <dbReference type="ChEBI" id="CHEBI:29999"/>
        <dbReference type="ChEBI" id="CHEBI:30616"/>
        <dbReference type="ChEBI" id="CHEBI:83421"/>
        <dbReference type="ChEBI" id="CHEBI:456216"/>
        <dbReference type="EC" id="2.7.11.1"/>
    </reaction>
</comment>
<dbReference type="InterPro" id="IPR005543">
    <property type="entry name" value="PASTA_dom"/>
</dbReference>
<dbReference type="Pfam" id="PF03793">
    <property type="entry name" value="PASTA"/>
    <property type="match status" value="4"/>
</dbReference>
<evidence type="ECO:0000313" key="14">
    <source>
        <dbReference type="EMBL" id="MBB2901538.1"/>
    </source>
</evidence>
<feature type="region of interest" description="Disordered" evidence="10">
    <location>
        <begin position="288"/>
        <end position="308"/>
    </location>
</feature>
<feature type="domain" description="PASTA" evidence="13">
    <location>
        <begin position="560"/>
        <end position="623"/>
    </location>
</feature>
<keyword evidence="4 9" id="KW-0547">Nucleotide-binding</keyword>
<keyword evidence="6 9" id="KW-0067">ATP-binding</keyword>
<evidence type="ECO:0000256" key="8">
    <source>
        <dbReference type="ARBA" id="ARBA00048679"/>
    </source>
</evidence>
<evidence type="ECO:0000256" key="5">
    <source>
        <dbReference type="ARBA" id="ARBA00022777"/>
    </source>
</evidence>
<evidence type="ECO:0000256" key="2">
    <source>
        <dbReference type="ARBA" id="ARBA00022527"/>
    </source>
</evidence>
<dbReference type="Pfam" id="PF00069">
    <property type="entry name" value="Pkinase"/>
    <property type="match status" value="1"/>
</dbReference>
<dbReference type="NCBIfam" id="NF033483">
    <property type="entry name" value="PknB_PASTA_kin"/>
    <property type="match status" value="1"/>
</dbReference>
<accession>A0A7W4TM91</accession>
<comment type="catalytic activity">
    <reaction evidence="7">
        <text>L-threonyl-[protein] + ATP = O-phospho-L-threonyl-[protein] + ADP + H(+)</text>
        <dbReference type="Rhea" id="RHEA:46608"/>
        <dbReference type="Rhea" id="RHEA-COMP:11060"/>
        <dbReference type="Rhea" id="RHEA-COMP:11605"/>
        <dbReference type="ChEBI" id="CHEBI:15378"/>
        <dbReference type="ChEBI" id="CHEBI:30013"/>
        <dbReference type="ChEBI" id="CHEBI:30616"/>
        <dbReference type="ChEBI" id="CHEBI:61977"/>
        <dbReference type="ChEBI" id="CHEBI:456216"/>
        <dbReference type="EC" id="2.7.11.1"/>
    </reaction>
</comment>
<dbReference type="Gene3D" id="3.30.200.20">
    <property type="entry name" value="Phosphorylase Kinase, domain 1"/>
    <property type="match status" value="1"/>
</dbReference>
<feature type="domain" description="PASTA" evidence="13">
    <location>
        <begin position="362"/>
        <end position="424"/>
    </location>
</feature>
<comment type="caution">
    <text evidence="14">The sequence shown here is derived from an EMBL/GenBank/DDBJ whole genome shotgun (WGS) entry which is preliminary data.</text>
</comment>
<dbReference type="InterPro" id="IPR000719">
    <property type="entry name" value="Prot_kinase_dom"/>
</dbReference>
<organism evidence="14 15">
    <name type="scientific">Kineococcus radiotolerans</name>
    <dbReference type="NCBI Taxonomy" id="131568"/>
    <lineage>
        <taxon>Bacteria</taxon>
        <taxon>Bacillati</taxon>
        <taxon>Actinomycetota</taxon>
        <taxon>Actinomycetes</taxon>
        <taxon>Kineosporiales</taxon>
        <taxon>Kineosporiaceae</taxon>
        <taxon>Kineococcus</taxon>
    </lineage>
</organism>
<keyword evidence="3 14" id="KW-0808">Transferase</keyword>
<protein>
    <recommendedName>
        <fullName evidence="1">non-specific serine/threonine protein kinase</fullName>
        <ecNumber evidence="1">2.7.11.1</ecNumber>
    </recommendedName>
</protein>
<feature type="domain" description="PASTA" evidence="13">
    <location>
        <begin position="425"/>
        <end position="492"/>
    </location>
</feature>
<dbReference type="GO" id="GO:0045717">
    <property type="term" value="P:negative regulation of fatty acid biosynthetic process"/>
    <property type="evidence" value="ECO:0007669"/>
    <property type="project" value="UniProtKB-ARBA"/>
</dbReference>
<dbReference type="RefSeq" id="WP_183391613.1">
    <property type="nucleotide sequence ID" value="NZ_JACHVY010000002.1"/>
</dbReference>
<evidence type="ECO:0000259" key="12">
    <source>
        <dbReference type="PROSITE" id="PS50011"/>
    </source>
</evidence>
<evidence type="ECO:0000256" key="3">
    <source>
        <dbReference type="ARBA" id="ARBA00022679"/>
    </source>
</evidence>
<evidence type="ECO:0000259" key="13">
    <source>
        <dbReference type="PROSITE" id="PS51178"/>
    </source>
</evidence>
<dbReference type="CDD" id="cd06577">
    <property type="entry name" value="PASTA_pknB"/>
    <property type="match status" value="3"/>
</dbReference>
<dbReference type="InterPro" id="IPR017441">
    <property type="entry name" value="Protein_kinase_ATP_BS"/>
</dbReference>
<keyword evidence="11" id="KW-1133">Transmembrane helix</keyword>